<name>A0A0F9IHQ8_9ZZZZ</name>
<organism evidence="2">
    <name type="scientific">marine sediment metagenome</name>
    <dbReference type="NCBI Taxonomy" id="412755"/>
    <lineage>
        <taxon>unclassified sequences</taxon>
        <taxon>metagenomes</taxon>
        <taxon>ecological metagenomes</taxon>
    </lineage>
</organism>
<dbReference type="SMART" id="SM00710">
    <property type="entry name" value="PbH1"/>
    <property type="match status" value="5"/>
</dbReference>
<dbReference type="EMBL" id="LAZR01019217">
    <property type="protein sequence ID" value="KKL93335.1"/>
    <property type="molecule type" value="Genomic_DNA"/>
</dbReference>
<proteinExistence type="predicted"/>
<comment type="caution">
    <text evidence="2">The sequence shown here is derived from an EMBL/GenBank/DDBJ whole genome shotgun (WGS) entry which is preliminary data.</text>
</comment>
<feature type="domain" description="Right handed beta helix" evidence="1">
    <location>
        <begin position="202"/>
        <end position="349"/>
    </location>
</feature>
<gene>
    <name evidence="2" type="ORF">LCGC14_1875700</name>
</gene>
<dbReference type="Pfam" id="PF13229">
    <property type="entry name" value="Beta_helix"/>
    <property type="match status" value="1"/>
</dbReference>
<feature type="non-terminal residue" evidence="2">
    <location>
        <position position="1"/>
    </location>
</feature>
<protein>
    <recommendedName>
        <fullName evidence="1">Right handed beta helix domain-containing protein</fullName>
    </recommendedName>
</protein>
<dbReference type="Gene3D" id="2.160.20.10">
    <property type="entry name" value="Single-stranded right-handed beta-helix, Pectin lyase-like"/>
    <property type="match status" value="1"/>
</dbReference>
<reference evidence="2" key="1">
    <citation type="journal article" date="2015" name="Nature">
        <title>Complex archaea that bridge the gap between prokaryotes and eukaryotes.</title>
        <authorList>
            <person name="Spang A."/>
            <person name="Saw J.H."/>
            <person name="Jorgensen S.L."/>
            <person name="Zaremba-Niedzwiedzka K."/>
            <person name="Martijn J."/>
            <person name="Lind A.E."/>
            <person name="van Eijk R."/>
            <person name="Schleper C."/>
            <person name="Guy L."/>
            <person name="Ettema T.J."/>
        </authorList>
    </citation>
    <scope>NUCLEOTIDE SEQUENCE</scope>
</reference>
<accession>A0A0F9IHQ8</accession>
<dbReference type="InterPro" id="IPR012334">
    <property type="entry name" value="Pectin_lyas_fold"/>
</dbReference>
<dbReference type="InterPro" id="IPR006626">
    <property type="entry name" value="PbH1"/>
</dbReference>
<dbReference type="AlphaFoldDB" id="A0A0F9IHQ8"/>
<evidence type="ECO:0000313" key="2">
    <source>
        <dbReference type="EMBL" id="KKL93335.1"/>
    </source>
</evidence>
<dbReference type="SUPFAM" id="SSF51126">
    <property type="entry name" value="Pectin lyase-like"/>
    <property type="match status" value="2"/>
</dbReference>
<dbReference type="InterPro" id="IPR039448">
    <property type="entry name" value="Beta_helix"/>
</dbReference>
<dbReference type="InterPro" id="IPR011050">
    <property type="entry name" value="Pectin_lyase_fold/virulence"/>
</dbReference>
<sequence>TGNPHSITLTDLSTYDHKDLQNLQGGQANEYYHLKSAEHTEIVAWLDDVTLSDGGAVDLGTAIINAGAHNISDKKITVTTFTSTGINAAIDALGVEGGEVYLPEGTYTIDSTITFDYDNTVLRGAGFGTIIDASAAASSFNVINVNGKNNCQLRDLKIIGSAGSGNTQNLIDDGGAADYFIGFNLKLEDSDGIGIDFSTASSDFNLFYNVNVDNSDTHNIWLFGGGSYNKIILCSATNSGGAGDGIGVGNTGNLVENCYVADNTGRGIRGQIGTIVKGNTVLRNTLNGIVMSGSDSVCSGNFVSLNSGQGIEVIGARQVVTDNFCSSQGNNKVGILVNVASDSVVEGNLLVGAVGKQDWGIYLINSDRCLIQGNLTRAHDTAGINILSGSDNNHIEGNQLEGEAVAKITDAGSNNTVINATAGTNLYSAHLAFDDAKFLIFDKASGNGIKVDTTTPTFGWRDILGDVFARNTGATKPTFTTYRDTVLDYQFAADDEEYFKFHIPHDYVIGTDLHFHIHWSHTGSLVTGGTVTFEYEMSYAKGWNQAAFGASVSTTFNGTASTTQYQHIITEIQISAASPSASQIDSDDLEPDGVIILRLKVTSNDITVASGGVPDPFIHYADIHYQSTNIGTKKRDADFYA</sequence>
<evidence type="ECO:0000259" key="1">
    <source>
        <dbReference type="Pfam" id="PF13229"/>
    </source>
</evidence>